<name>A0ABQ6B2F0_9BRAD</name>
<keyword evidence="2" id="KW-1185">Reference proteome</keyword>
<sequence>MGGHGWTGTGTGICGSGHGNGHGCGGGPTCTGGSGPMMIGEEVFAALSACATPTNALTARNERQNARKVIVVDSYLGALPIRSRQD</sequence>
<gene>
    <name evidence="1" type="ORF">GCM10007857_30590</name>
</gene>
<reference evidence="2" key="1">
    <citation type="journal article" date="2019" name="Int. J. Syst. Evol. Microbiol.">
        <title>The Global Catalogue of Microorganisms (GCM) 10K type strain sequencing project: providing services to taxonomists for standard genome sequencing and annotation.</title>
        <authorList>
            <consortium name="The Broad Institute Genomics Platform"/>
            <consortium name="The Broad Institute Genome Sequencing Center for Infectious Disease"/>
            <person name="Wu L."/>
            <person name="Ma J."/>
        </authorList>
    </citation>
    <scope>NUCLEOTIDE SEQUENCE [LARGE SCALE GENOMIC DNA]</scope>
    <source>
        <strain evidence="2">NBRC 102520</strain>
    </source>
</reference>
<dbReference type="EMBL" id="BSOW01000009">
    <property type="protein sequence ID" value="GLR86348.1"/>
    <property type="molecule type" value="Genomic_DNA"/>
</dbReference>
<proteinExistence type="predicted"/>
<accession>A0ABQ6B2F0</accession>
<organism evidence="1 2">
    <name type="scientific">Bradyrhizobium iriomotense</name>
    <dbReference type="NCBI Taxonomy" id="441950"/>
    <lineage>
        <taxon>Bacteria</taxon>
        <taxon>Pseudomonadati</taxon>
        <taxon>Pseudomonadota</taxon>
        <taxon>Alphaproteobacteria</taxon>
        <taxon>Hyphomicrobiales</taxon>
        <taxon>Nitrobacteraceae</taxon>
        <taxon>Bradyrhizobium</taxon>
    </lineage>
</organism>
<comment type="caution">
    <text evidence="1">The sequence shown here is derived from an EMBL/GenBank/DDBJ whole genome shotgun (WGS) entry which is preliminary data.</text>
</comment>
<dbReference type="Proteomes" id="UP001156905">
    <property type="component" value="Unassembled WGS sequence"/>
</dbReference>
<evidence type="ECO:0000313" key="2">
    <source>
        <dbReference type="Proteomes" id="UP001156905"/>
    </source>
</evidence>
<evidence type="ECO:0000313" key="1">
    <source>
        <dbReference type="EMBL" id="GLR86348.1"/>
    </source>
</evidence>
<protein>
    <submittedName>
        <fullName evidence="1">Uncharacterized protein</fullName>
    </submittedName>
</protein>